<dbReference type="EMBL" id="CH476632">
    <property type="protein sequence ID" value="EDN93203.1"/>
    <property type="molecule type" value="Genomic_DNA"/>
</dbReference>
<dbReference type="InParanoid" id="A7EUR1"/>
<proteinExistence type="predicted"/>
<name>A7EUR1_SCLS1</name>
<sequence length="44" mass="4886">MEFAPSFPQTIEVKVKPRPVASVSKDAGIHNGAIALELHRYSRH</sequence>
<organism evidence="1 2">
    <name type="scientific">Sclerotinia sclerotiorum (strain ATCC 18683 / 1980 / Ss-1)</name>
    <name type="common">White mold</name>
    <name type="synonym">Whetzelinia sclerotiorum</name>
    <dbReference type="NCBI Taxonomy" id="665079"/>
    <lineage>
        <taxon>Eukaryota</taxon>
        <taxon>Fungi</taxon>
        <taxon>Dikarya</taxon>
        <taxon>Ascomycota</taxon>
        <taxon>Pezizomycotina</taxon>
        <taxon>Leotiomycetes</taxon>
        <taxon>Helotiales</taxon>
        <taxon>Sclerotiniaceae</taxon>
        <taxon>Sclerotinia</taxon>
    </lineage>
</organism>
<evidence type="ECO:0000313" key="2">
    <source>
        <dbReference type="Proteomes" id="UP000001312"/>
    </source>
</evidence>
<dbReference type="AlphaFoldDB" id="A7EUR1"/>
<protein>
    <submittedName>
        <fullName evidence="1">Uncharacterized protein</fullName>
    </submittedName>
</protein>
<reference evidence="2" key="1">
    <citation type="journal article" date="2011" name="PLoS Genet.">
        <title>Genomic analysis of the necrotrophic fungal pathogens Sclerotinia sclerotiorum and Botrytis cinerea.</title>
        <authorList>
            <person name="Amselem J."/>
            <person name="Cuomo C.A."/>
            <person name="van Kan J.A."/>
            <person name="Viaud M."/>
            <person name="Benito E.P."/>
            <person name="Couloux A."/>
            <person name="Coutinho P.M."/>
            <person name="de Vries R.P."/>
            <person name="Dyer P.S."/>
            <person name="Fillinger S."/>
            <person name="Fournier E."/>
            <person name="Gout L."/>
            <person name="Hahn M."/>
            <person name="Kohn L."/>
            <person name="Lapalu N."/>
            <person name="Plummer K.M."/>
            <person name="Pradier J.M."/>
            <person name="Quevillon E."/>
            <person name="Sharon A."/>
            <person name="Simon A."/>
            <person name="ten Have A."/>
            <person name="Tudzynski B."/>
            <person name="Tudzynski P."/>
            <person name="Wincker P."/>
            <person name="Andrew M."/>
            <person name="Anthouard V."/>
            <person name="Beever R.E."/>
            <person name="Beffa R."/>
            <person name="Benoit I."/>
            <person name="Bouzid O."/>
            <person name="Brault B."/>
            <person name="Chen Z."/>
            <person name="Choquer M."/>
            <person name="Collemare J."/>
            <person name="Cotton P."/>
            <person name="Danchin E.G."/>
            <person name="Da Silva C."/>
            <person name="Gautier A."/>
            <person name="Giraud C."/>
            <person name="Giraud T."/>
            <person name="Gonzalez C."/>
            <person name="Grossetete S."/>
            <person name="Guldener U."/>
            <person name="Henrissat B."/>
            <person name="Howlett B.J."/>
            <person name="Kodira C."/>
            <person name="Kretschmer M."/>
            <person name="Lappartient A."/>
            <person name="Leroch M."/>
            <person name="Levis C."/>
            <person name="Mauceli E."/>
            <person name="Neuveglise C."/>
            <person name="Oeser B."/>
            <person name="Pearson M."/>
            <person name="Poulain J."/>
            <person name="Poussereau N."/>
            <person name="Quesneville H."/>
            <person name="Rascle C."/>
            <person name="Schumacher J."/>
            <person name="Segurens B."/>
            <person name="Sexton A."/>
            <person name="Silva E."/>
            <person name="Sirven C."/>
            <person name="Soanes D.M."/>
            <person name="Talbot N.J."/>
            <person name="Templeton M."/>
            <person name="Yandava C."/>
            <person name="Yarden O."/>
            <person name="Zeng Q."/>
            <person name="Rollins J.A."/>
            <person name="Lebrun M.H."/>
            <person name="Dickman M."/>
        </authorList>
    </citation>
    <scope>NUCLEOTIDE SEQUENCE [LARGE SCALE GENOMIC DNA]</scope>
    <source>
        <strain evidence="2">ATCC 18683 / 1980 / Ss-1</strain>
    </source>
</reference>
<dbReference type="RefSeq" id="XP_001590304.1">
    <property type="nucleotide sequence ID" value="XM_001590254.1"/>
</dbReference>
<dbReference type="KEGG" id="ssl:SS1G_09069"/>
<accession>A7EUR1</accession>
<dbReference type="Proteomes" id="UP000001312">
    <property type="component" value="Unassembled WGS sequence"/>
</dbReference>
<dbReference type="GeneID" id="5486244"/>
<evidence type="ECO:0000313" key="1">
    <source>
        <dbReference type="EMBL" id="EDN93203.1"/>
    </source>
</evidence>
<keyword evidence="2" id="KW-1185">Reference proteome</keyword>
<gene>
    <name evidence="1" type="ORF">SS1G_09069</name>
</gene>